<reference evidence="2 3" key="1">
    <citation type="journal article" date="2018" name="Sci. Rep.">
        <title>Genome sequence of the cauliflower mushroom Sparassis crispa (Hanabiratake) and its association with beneficial usage.</title>
        <authorList>
            <person name="Kiyama R."/>
            <person name="Furutani Y."/>
            <person name="Kawaguchi K."/>
            <person name="Nakanishi T."/>
        </authorList>
    </citation>
    <scope>NUCLEOTIDE SEQUENCE [LARGE SCALE GENOMIC DNA]</scope>
</reference>
<dbReference type="InterPro" id="IPR003615">
    <property type="entry name" value="HNH_nuc"/>
</dbReference>
<keyword evidence="3" id="KW-1185">Reference proteome</keyword>
<accession>A0A401GHD6</accession>
<dbReference type="Pfam" id="PF13391">
    <property type="entry name" value="HNH_2"/>
    <property type="match status" value="1"/>
</dbReference>
<sequence length="410" mass="45503">MSSVRSQGFIRQIKNLVNSTFPSEELETRARDLINVLKDNVEYDGPPWTRSGNCSIKLSDILEAMIYHAFGCGGEAGRRYTVCAICACHHGGTPNNVEDHILSQLRDLATVWLSHLLFMFKVKGSHTKQQNDTPSVIATPILDDTTTELTQGAPKSRSEKFKLQLLKRDDYRCVVSGAPDISFPDYPEDRVHEVVFTQACHIIQPAIADFDPPESANKKSYLSALTTFDILRNYASVPIANIADFQETIHDPSNGITMNFDAHRGFDNFAWCLKATEVPNKYNVVYYRGPHGLHTRPSEITFSDHSAEIDSTEEKASSLLKRQCTRASASGPRQGISLPNPLYLRIHAAIAGILHMSGVGRFIDEVLRKHHNTSGSEATFTGDDFLDLVTTVNLRESVANMAIREVAPVA</sequence>
<dbReference type="Proteomes" id="UP000287166">
    <property type="component" value="Unassembled WGS sequence"/>
</dbReference>
<feature type="domain" description="HNH nuclease" evidence="1">
    <location>
        <begin position="173"/>
        <end position="273"/>
    </location>
</feature>
<comment type="caution">
    <text evidence="2">The sequence shown here is derived from an EMBL/GenBank/DDBJ whole genome shotgun (WGS) entry which is preliminary data.</text>
</comment>
<gene>
    <name evidence="2" type="ORF">SCP_0313360</name>
</gene>
<dbReference type="RefSeq" id="XP_027612520.1">
    <property type="nucleotide sequence ID" value="XM_027756719.1"/>
</dbReference>
<organism evidence="2 3">
    <name type="scientific">Sparassis crispa</name>
    <dbReference type="NCBI Taxonomy" id="139825"/>
    <lineage>
        <taxon>Eukaryota</taxon>
        <taxon>Fungi</taxon>
        <taxon>Dikarya</taxon>
        <taxon>Basidiomycota</taxon>
        <taxon>Agaricomycotina</taxon>
        <taxon>Agaricomycetes</taxon>
        <taxon>Polyporales</taxon>
        <taxon>Sparassidaceae</taxon>
        <taxon>Sparassis</taxon>
    </lineage>
</organism>
<proteinExistence type="predicted"/>
<evidence type="ECO:0000313" key="3">
    <source>
        <dbReference type="Proteomes" id="UP000287166"/>
    </source>
</evidence>
<dbReference type="EMBL" id="BFAD01000003">
    <property type="protein sequence ID" value="GBE81607.1"/>
    <property type="molecule type" value="Genomic_DNA"/>
</dbReference>
<dbReference type="STRING" id="139825.A0A401GHD6"/>
<dbReference type="GeneID" id="38778524"/>
<dbReference type="InParanoid" id="A0A401GHD6"/>
<dbReference type="AlphaFoldDB" id="A0A401GHD6"/>
<dbReference type="OrthoDB" id="2757744at2759"/>
<evidence type="ECO:0000259" key="1">
    <source>
        <dbReference type="Pfam" id="PF13391"/>
    </source>
</evidence>
<name>A0A401GHD6_9APHY</name>
<protein>
    <recommendedName>
        <fullName evidence="1">HNH nuclease domain-containing protein</fullName>
    </recommendedName>
</protein>
<evidence type="ECO:0000313" key="2">
    <source>
        <dbReference type="EMBL" id="GBE81607.1"/>
    </source>
</evidence>